<dbReference type="InterPro" id="IPR050769">
    <property type="entry name" value="NAT_camello-type"/>
</dbReference>
<dbReference type="PANTHER" id="PTHR13947:SF37">
    <property type="entry name" value="LD18367P"/>
    <property type="match status" value="1"/>
</dbReference>
<dbReference type="InterPro" id="IPR016181">
    <property type="entry name" value="Acyl_CoA_acyltransferase"/>
</dbReference>
<keyword evidence="1" id="KW-0808">Transferase</keyword>
<evidence type="ECO:0000313" key="4">
    <source>
        <dbReference type="Proteomes" id="UP000642829"/>
    </source>
</evidence>
<dbReference type="Proteomes" id="UP000642829">
    <property type="component" value="Unassembled WGS sequence"/>
</dbReference>
<accession>A0A8J3DFG9</accession>
<dbReference type="PROSITE" id="PS51186">
    <property type="entry name" value="GNAT"/>
    <property type="match status" value="1"/>
</dbReference>
<dbReference type="SUPFAM" id="SSF55729">
    <property type="entry name" value="Acyl-CoA N-acyltransferases (Nat)"/>
    <property type="match status" value="1"/>
</dbReference>
<keyword evidence="4" id="KW-1185">Reference proteome</keyword>
<dbReference type="EMBL" id="BMXG01000003">
    <property type="protein sequence ID" value="GHB93727.1"/>
    <property type="molecule type" value="Genomic_DNA"/>
</dbReference>
<gene>
    <name evidence="3" type="ORF">GCM10007047_06550</name>
</gene>
<dbReference type="Pfam" id="PF13508">
    <property type="entry name" value="Acetyltransf_7"/>
    <property type="match status" value="1"/>
</dbReference>
<dbReference type="GO" id="GO:0008080">
    <property type="term" value="F:N-acetyltransferase activity"/>
    <property type="evidence" value="ECO:0007669"/>
    <property type="project" value="InterPro"/>
</dbReference>
<dbReference type="Gene3D" id="3.40.630.30">
    <property type="match status" value="1"/>
</dbReference>
<reference evidence="3" key="2">
    <citation type="submission" date="2020-09" db="EMBL/GenBank/DDBJ databases">
        <authorList>
            <person name="Sun Q."/>
            <person name="Kim S."/>
        </authorList>
    </citation>
    <scope>NUCLEOTIDE SEQUENCE</scope>
    <source>
        <strain evidence="3">KCTC 12870</strain>
    </source>
</reference>
<evidence type="ECO:0000256" key="1">
    <source>
        <dbReference type="ARBA" id="ARBA00022679"/>
    </source>
</evidence>
<organism evidence="3 4">
    <name type="scientific">Cerasicoccus arenae</name>
    <dbReference type="NCBI Taxonomy" id="424488"/>
    <lineage>
        <taxon>Bacteria</taxon>
        <taxon>Pseudomonadati</taxon>
        <taxon>Verrucomicrobiota</taxon>
        <taxon>Opitutia</taxon>
        <taxon>Puniceicoccales</taxon>
        <taxon>Cerasicoccaceae</taxon>
        <taxon>Cerasicoccus</taxon>
    </lineage>
</organism>
<proteinExistence type="predicted"/>
<evidence type="ECO:0000313" key="3">
    <source>
        <dbReference type="EMBL" id="GHB93727.1"/>
    </source>
</evidence>
<reference evidence="3" key="1">
    <citation type="journal article" date="2014" name="Int. J. Syst. Evol. Microbiol.">
        <title>Complete genome sequence of Corynebacterium casei LMG S-19264T (=DSM 44701T), isolated from a smear-ripened cheese.</title>
        <authorList>
            <consortium name="US DOE Joint Genome Institute (JGI-PGF)"/>
            <person name="Walter F."/>
            <person name="Albersmeier A."/>
            <person name="Kalinowski J."/>
            <person name="Ruckert C."/>
        </authorList>
    </citation>
    <scope>NUCLEOTIDE SEQUENCE</scope>
    <source>
        <strain evidence="3">KCTC 12870</strain>
    </source>
</reference>
<comment type="caution">
    <text evidence="3">The sequence shown here is derived from an EMBL/GenBank/DDBJ whole genome shotgun (WGS) entry which is preliminary data.</text>
</comment>
<dbReference type="InterPro" id="IPR000182">
    <property type="entry name" value="GNAT_dom"/>
</dbReference>
<evidence type="ECO:0000259" key="2">
    <source>
        <dbReference type="PROSITE" id="PS51186"/>
    </source>
</evidence>
<feature type="domain" description="N-acetyltransferase" evidence="2">
    <location>
        <begin position="1"/>
        <end position="150"/>
    </location>
</feature>
<name>A0A8J3DFG9_9BACT</name>
<sequence length="154" mass="18071">MITKLETLPYPQIEDLACESETEGYRFLGRLLTEWNNGANRFHKEGEAIYAYWRRRELIAIGGINIDPFLENCSVARLRRLYVRRDQRRQGIGRELVDHILKEACFSFREITLKTDSEQASKFYESMGFSRITEIRHATHKKILESKASRIAQS</sequence>
<dbReference type="RefSeq" id="WP_189511828.1">
    <property type="nucleotide sequence ID" value="NZ_BMXG01000003.1"/>
</dbReference>
<dbReference type="AlphaFoldDB" id="A0A8J3DFG9"/>
<dbReference type="CDD" id="cd04301">
    <property type="entry name" value="NAT_SF"/>
    <property type="match status" value="1"/>
</dbReference>
<protein>
    <submittedName>
        <fullName evidence="3">N-acetyltransferase</fullName>
    </submittedName>
</protein>
<dbReference type="PANTHER" id="PTHR13947">
    <property type="entry name" value="GNAT FAMILY N-ACETYLTRANSFERASE"/>
    <property type="match status" value="1"/>
</dbReference>